<protein>
    <submittedName>
        <fullName evidence="5">Uncharacterized protein</fullName>
    </submittedName>
</protein>
<feature type="coiled-coil region" evidence="3">
    <location>
        <begin position="688"/>
        <end position="747"/>
    </location>
</feature>
<dbReference type="PROSITE" id="PS51450">
    <property type="entry name" value="LRR"/>
    <property type="match status" value="2"/>
</dbReference>
<feature type="compositionally biased region" description="Low complexity" evidence="4">
    <location>
        <begin position="1625"/>
        <end position="1639"/>
    </location>
</feature>
<feature type="region of interest" description="Disordered" evidence="4">
    <location>
        <begin position="910"/>
        <end position="1422"/>
    </location>
</feature>
<dbReference type="SMART" id="SM00369">
    <property type="entry name" value="LRR_TYP"/>
    <property type="match status" value="5"/>
</dbReference>
<keyword evidence="3" id="KW-0175">Coiled coil</keyword>
<organism evidence="5 6">
    <name type="scientific">Effrenium voratum</name>
    <dbReference type="NCBI Taxonomy" id="2562239"/>
    <lineage>
        <taxon>Eukaryota</taxon>
        <taxon>Sar</taxon>
        <taxon>Alveolata</taxon>
        <taxon>Dinophyceae</taxon>
        <taxon>Suessiales</taxon>
        <taxon>Symbiodiniaceae</taxon>
        <taxon>Effrenium</taxon>
    </lineage>
</organism>
<reference evidence="5" key="1">
    <citation type="submission" date="2023-08" db="EMBL/GenBank/DDBJ databases">
        <authorList>
            <person name="Chen Y."/>
            <person name="Shah S."/>
            <person name="Dougan E. K."/>
            <person name="Thang M."/>
            <person name="Chan C."/>
        </authorList>
    </citation>
    <scope>NUCLEOTIDE SEQUENCE</scope>
</reference>
<dbReference type="Proteomes" id="UP001178507">
    <property type="component" value="Unassembled WGS sequence"/>
</dbReference>
<dbReference type="EMBL" id="CAUJNA010003809">
    <property type="protein sequence ID" value="CAJ1410265.1"/>
    <property type="molecule type" value="Genomic_DNA"/>
</dbReference>
<keyword evidence="2" id="KW-0677">Repeat</keyword>
<feature type="region of interest" description="Disordered" evidence="4">
    <location>
        <begin position="600"/>
        <end position="638"/>
    </location>
</feature>
<keyword evidence="1" id="KW-0433">Leucine-rich repeat</keyword>
<evidence type="ECO:0000256" key="2">
    <source>
        <dbReference type="ARBA" id="ARBA00022737"/>
    </source>
</evidence>
<dbReference type="InterPro" id="IPR050836">
    <property type="entry name" value="SDS22/Internalin_LRR"/>
</dbReference>
<comment type="caution">
    <text evidence="5">The sequence shown here is derived from an EMBL/GenBank/DDBJ whole genome shotgun (WGS) entry which is preliminary data.</text>
</comment>
<evidence type="ECO:0000256" key="4">
    <source>
        <dbReference type="SAM" id="MobiDB-lite"/>
    </source>
</evidence>
<proteinExistence type="predicted"/>
<dbReference type="Gene3D" id="3.80.10.10">
    <property type="entry name" value="Ribonuclease Inhibitor"/>
    <property type="match status" value="1"/>
</dbReference>
<evidence type="ECO:0000256" key="3">
    <source>
        <dbReference type="SAM" id="Coils"/>
    </source>
</evidence>
<dbReference type="PANTHER" id="PTHR46652">
    <property type="entry name" value="LEUCINE-RICH REPEAT AND IQ DOMAIN-CONTAINING PROTEIN 1-RELATED"/>
    <property type="match status" value="1"/>
</dbReference>
<name>A0AA36JR60_9DINO</name>
<dbReference type="InterPro" id="IPR001611">
    <property type="entry name" value="Leu-rich_rpt"/>
</dbReference>
<evidence type="ECO:0000256" key="1">
    <source>
        <dbReference type="ARBA" id="ARBA00022614"/>
    </source>
</evidence>
<dbReference type="PANTHER" id="PTHR46652:SF3">
    <property type="entry name" value="LEUCINE-RICH REPEAT-CONTAINING PROTEIN 9"/>
    <property type="match status" value="1"/>
</dbReference>
<dbReference type="SMART" id="SM00364">
    <property type="entry name" value="LRR_BAC"/>
    <property type="match status" value="5"/>
</dbReference>
<feature type="compositionally biased region" description="Basic and acidic residues" evidence="4">
    <location>
        <begin position="1399"/>
        <end position="1414"/>
    </location>
</feature>
<dbReference type="InterPro" id="IPR003591">
    <property type="entry name" value="Leu-rich_rpt_typical-subtyp"/>
</dbReference>
<gene>
    <name evidence="5" type="ORF">EVOR1521_LOCUS31119</name>
</gene>
<feature type="region of interest" description="Disordered" evidence="4">
    <location>
        <begin position="405"/>
        <end position="426"/>
    </location>
</feature>
<keyword evidence="6" id="KW-1185">Reference proteome</keyword>
<evidence type="ECO:0000313" key="6">
    <source>
        <dbReference type="Proteomes" id="UP001178507"/>
    </source>
</evidence>
<feature type="region of interest" description="Disordered" evidence="4">
    <location>
        <begin position="1617"/>
        <end position="1641"/>
    </location>
</feature>
<dbReference type="SUPFAM" id="SSF52058">
    <property type="entry name" value="L domain-like"/>
    <property type="match status" value="1"/>
</dbReference>
<dbReference type="SMART" id="SM00365">
    <property type="entry name" value="LRR_SD22"/>
    <property type="match status" value="5"/>
</dbReference>
<feature type="compositionally biased region" description="Polar residues" evidence="4">
    <location>
        <begin position="841"/>
        <end position="850"/>
    </location>
</feature>
<dbReference type="InterPro" id="IPR032675">
    <property type="entry name" value="LRR_dom_sf"/>
</dbReference>
<feature type="region of interest" description="Disordered" evidence="4">
    <location>
        <begin position="839"/>
        <end position="858"/>
    </location>
</feature>
<evidence type="ECO:0000313" key="5">
    <source>
        <dbReference type="EMBL" id="CAJ1410265.1"/>
    </source>
</evidence>
<sequence length="1879" mass="204316">MAQTELRLDGLGIRKIVEIPPGIQVLSVSGNRLRNVGSISECLTLQEVNLAANKLSEAALAPLAALPALRVLNVSRNQVRSLTPFAPALAGHAFPALEELNISANPLSDVTAAMSLQKLRILTATDLAATTLKCVHSSLEVIDLRSCRLQSISSLQALPYLSELMLDGNSLATCKDLGVHSCLQVLRVAGNEIREISAVQLPSLTELDLASNKISQALNLAGAPRLVSLVARANQLTSLVQLSAMRSLTFLDASQNHIRALEPALCWSLRPLRVLLLNGNEIRDVEDVAQTMDMAGGLALEHFDLRDNPLSSAFYPCGERLPTWTWEAYGSLQDIEADSRDQPLDAVTLGVRERYYHRISLLCPTLQSLDGMLAMQLPSMPPSLSRKHGSSRRGVDQDEVLYRTPRQRPSREEQACQASMELSMESPVRAVRESGNDAPKSLDDVSLGASLLVPEVSTIDAATSPVFRDGSLLGQESAPASLVNLGLAPELLAVQRAKVSEEALAEVAAAAAAAALASAEQVCSGCHSILTHPFCSHCGARRDDKGNPGGPDASISRSTWLNRTSVSQAEEAATSSQGSFLPVVNLRACDDRQAGQEFGVLPAASDSPKRQVATLDNLPSEPGRAHEMPPNPQRAVGQMEGRPADQLGLAPGAFDGSLPHDVIRLEDVLRDELMQKGEDFEVQQLHIVEKLEKAHEELAKQWQELDMERTRSNEQQEELTQRLAREQTELQEQLEVEVQKRHQWEKQQQWFLEKQQQDLEDHWQQEQNRRKRQWEAEQEEEFIKLQRRFQELQQQFQERLESAVPPRGPPSPSRGFGLPEDDSLALVAPSLADVAAKLSARAQNQPTSPAMEQDPWQPEQTHTFRSLAQTILHPSTAWGSVTASRDVGQLDFVPGERIQLAIPAAWEETRVVPESEPRAEPRSVPQAGPRAEARSAPQAEPKAEPRIVPQAEARASPQAEARASPRLPQAEPRAEPRSVPQAEPRASPQAEARASPQAEARASPRLPQAEPRAEPRSVPQAEPRASPQAEARASPQAEARASPRLPQAEPRAEPRSVPQAEPRASPQAEARGSPRSLPQAEPRASPRSVPQAEPRASPQAEARESPRSLPQAEPRAEPRSVPQAEPRASPQAEPRGSPRPLPHAEPAASPRSVPQAEARASPRLPQAEPRAETRSVPQAEPRASPEAEARGSPRSLPQAEPRASPRYVPRAEPEPRSVPQAEASLPPAASPRSVPQEEARASSRSLPQAEPRVEPRSVPQAEPRGSPRSLPQAEPAASPRSVPQAETRASPRSLPQAEPSAEPRSVPQAEPRAEPRSAPQAEPKVEARFVPQAEPRAEPRFVPQAEPRAEPRSVPQAGPRASPRSVPQAGPRAEPRFVPQAEPRAEPRVVPPRTVPQPDRQKEPRSAAQAERRTVLPAEPVAQAELRAEPRFGTQAKPRSQPSSLHRLTQILGETDPATDSLWSDDKVEPGSDGAFQRALQGCGIWSDEQHKDDQHAASLTITASLQADHQRVVSQVPFGECVAEPSQLATSRMHHDGEMNGSAASRASYLKFLQREIAAQRTFVRNIKEARKAPVKNITRDFSVAQRLQSQDLTGTGETGISGRSRSVEVLPRGADTRRPLRPRTPQVVQTQEVQPTVKQRSTSCSGKFSKVSSDDRSWHCIVSPVNAGVRGALEVLVSQQAWAIPERPFAYIYSLCRAIQNCSLPARQHFDSLVMRDAAREGVLSPAGFSQRAFFCDENSKLSEVISSPFGFAAYKGKALLVALQLRHAERCSNPSSPDSASLTGRTIIAEIALGRCHTTHRPLQELGLDEKGLGAVPLAGGLDSAYRSGADSVYFPKSGVLAVLSPSRALPIFLAEYSRQLVGAPVTSQMRVTTAG</sequence>
<accession>A0AA36JR60</accession>
<feature type="compositionally biased region" description="Basic and acidic residues" evidence="4">
    <location>
        <begin position="910"/>
        <end position="921"/>
    </location>
</feature>